<feature type="region of interest" description="Disordered" evidence="1">
    <location>
        <begin position="78"/>
        <end position="101"/>
    </location>
</feature>
<organism evidence="2 3">
    <name type="scientific">Romanomermis culicivorax</name>
    <name type="common">Nematode worm</name>
    <dbReference type="NCBI Taxonomy" id="13658"/>
    <lineage>
        <taxon>Eukaryota</taxon>
        <taxon>Metazoa</taxon>
        <taxon>Ecdysozoa</taxon>
        <taxon>Nematoda</taxon>
        <taxon>Enoplea</taxon>
        <taxon>Dorylaimia</taxon>
        <taxon>Mermithida</taxon>
        <taxon>Mermithoidea</taxon>
        <taxon>Mermithidae</taxon>
        <taxon>Romanomermis</taxon>
    </lineage>
</organism>
<dbReference type="Proteomes" id="UP000887565">
    <property type="component" value="Unplaced"/>
</dbReference>
<protein>
    <submittedName>
        <fullName evidence="3">Secreted protein</fullName>
    </submittedName>
</protein>
<reference evidence="3" key="1">
    <citation type="submission" date="2022-11" db="UniProtKB">
        <authorList>
            <consortium name="WormBaseParasite"/>
        </authorList>
    </citation>
    <scope>IDENTIFICATION</scope>
</reference>
<proteinExistence type="predicted"/>
<evidence type="ECO:0000256" key="1">
    <source>
        <dbReference type="SAM" id="MobiDB-lite"/>
    </source>
</evidence>
<name>A0A915IYK1_ROMCU</name>
<sequence length="101" mass="10907">MIALPKIVIMASAGILLYFWAIECAVIQSGSGGSLSDNGDDGAVQIVNQTVDIRIKQKISRYDCCPDNCGFSVDCGSTRRTTARSRTTTAKGRRTTTEEDE</sequence>
<feature type="compositionally biased region" description="Low complexity" evidence="1">
    <location>
        <begin position="78"/>
        <end position="90"/>
    </location>
</feature>
<evidence type="ECO:0000313" key="3">
    <source>
        <dbReference type="WBParaSite" id="nRc.2.0.1.t18807-RA"/>
    </source>
</evidence>
<accession>A0A915IYK1</accession>
<dbReference type="AlphaFoldDB" id="A0A915IYK1"/>
<keyword evidence="2" id="KW-1185">Reference proteome</keyword>
<dbReference type="WBParaSite" id="nRc.2.0.1.t18807-RA">
    <property type="protein sequence ID" value="nRc.2.0.1.t18807-RA"/>
    <property type="gene ID" value="nRc.2.0.1.g18807"/>
</dbReference>
<evidence type="ECO:0000313" key="2">
    <source>
        <dbReference type="Proteomes" id="UP000887565"/>
    </source>
</evidence>